<dbReference type="InterPro" id="IPR013325">
    <property type="entry name" value="RNA_pol_sigma_r2"/>
</dbReference>
<dbReference type="InterPro" id="IPR007624">
    <property type="entry name" value="RNA_pol_sigma70_r3"/>
</dbReference>
<dbReference type="InterPro" id="IPR013324">
    <property type="entry name" value="RNA_pol_sigma_r3/r4-like"/>
</dbReference>
<keyword evidence="4" id="KW-0804">Transcription</keyword>
<dbReference type="NCBIfam" id="TIGR02937">
    <property type="entry name" value="sigma70-ECF"/>
    <property type="match status" value="1"/>
</dbReference>
<organism evidence="9 10">
    <name type="scientific">Nocardioides panacihumi</name>
    <dbReference type="NCBI Taxonomy" id="400774"/>
    <lineage>
        <taxon>Bacteria</taxon>
        <taxon>Bacillati</taxon>
        <taxon>Actinomycetota</taxon>
        <taxon>Actinomycetes</taxon>
        <taxon>Propionibacteriales</taxon>
        <taxon>Nocardioidaceae</taxon>
        <taxon>Nocardioides</taxon>
    </lineage>
</organism>
<evidence type="ECO:0000256" key="5">
    <source>
        <dbReference type="SAM" id="MobiDB-lite"/>
    </source>
</evidence>
<evidence type="ECO:0000256" key="2">
    <source>
        <dbReference type="ARBA" id="ARBA00023082"/>
    </source>
</evidence>
<keyword evidence="10" id="KW-1185">Reference proteome</keyword>
<evidence type="ECO:0000313" key="9">
    <source>
        <dbReference type="EMBL" id="GAA1957836.1"/>
    </source>
</evidence>
<dbReference type="PANTHER" id="PTHR30385:SF7">
    <property type="entry name" value="RNA POLYMERASE SIGMA FACTOR FLIA"/>
    <property type="match status" value="1"/>
</dbReference>
<dbReference type="InterPro" id="IPR014284">
    <property type="entry name" value="RNA_pol_sigma-70_dom"/>
</dbReference>
<dbReference type="Proteomes" id="UP001500571">
    <property type="component" value="Unassembled WGS sequence"/>
</dbReference>
<dbReference type="Gene3D" id="1.20.140.160">
    <property type="match status" value="1"/>
</dbReference>
<feature type="domain" description="RNA polymerase sigma-70 region 2" evidence="7">
    <location>
        <begin position="36"/>
        <end position="108"/>
    </location>
</feature>
<gene>
    <name evidence="9" type="ORF">GCM10009798_16620</name>
</gene>
<evidence type="ECO:0000256" key="4">
    <source>
        <dbReference type="ARBA" id="ARBA00023163"/>
    </source>
</evidence>
<evidence type="ECO:0000259" key="7">
    <source>
        <dbReference type="Pfam" id="PF04542"/>
    </source>
</evidence>
<dbReference type="Pfam" id="PF04542">
    <property type="entry name" value="Sigma70_r2"/>
    <property type="match status" value="1"/>
</dbReference>
<dbReference type="InterPro" id="IPR012845">
    <property type="entry name" value="RNA_pol_sigma_FliA_WhiG"/>
</dbReference>
<keyword evidence="1" id="KW-0805">Transcription regulation</keyword>
<dbReference type="InterPro" id="IPR007630">
    <property type="entry name" value="RNA_pol_sigma70_r4"/>
</dbReference>
<evidence type="ECO:0000259" key="8">
    <source>
        <dbReference type="Pfam" id="PF04545"/>
    </source>
</evidence>
<proteinExistence type="predicted"/>
<dbReference type="InterPro" id="IPR007627">
    <property type="entry name" value="RNA_pol_sigma70_r2"/>
</dbReference>
<reference evidence="10" key="1">
    <citation type="journal article" date="2019" name="Int. J. Syst. Evol. Microbiol.">
        <title>The Global Catalogue of Microorganisms (GCM) 10K type strain sequencing project: providing services to taxonomists for standard genome sequencing and annotation.</title>
        <authorList>
            <consortium name="The Broad Institute Genomics Platform"/>
            <consortium name="The Broad Institute Genome Sequencing Center for Infectious Disease"/>
            <person name="Wu L."/>
            <person name="Ma J."/>
        </authorList>
    </citation>
    <scope>NUCLEOTIDE SEQUENCE [LARGE SCALE GENOMIC DNA]</scope>
    <source>
        <strain evidence="10">JCM 15309</strain>
    </source>
</reference>
<evidence type="ECO:0000313" key="10">
    <source>
        <dbReference type="Proteomes" id="UP001500571"/>
    </source>
</evidence>
<evidence type="ECO:0008006" key="11">
    <source>
        <dbReference type="Google" id="ProtNLM"/>
    </source>
</evidence>
<name>A0ABP5C548_9ACTN</name>
<feature type="domain" description="RNA polymerase sigma-70 region 3" evidence="6">
    <location>
        <begin position="118"/>
        <end position="187"/>
    </location>
</feature>
<evidence type="ECO:0000259" key="6">
    <source>
        <dbReference type="Pfam" id="PF04539"/>
    </source>
</evidence>
<accession>A0ABP5C548</accession>
<keyword evidence="2" id="KW-0731">Sigma factor</keyword>
<keyword evidence="3" id="KW-0238">DNA-binding</keyword>
<dbReference type="SUPFAM" id="SSF88946">
    <property type="entry name" value="Sigma2 domain of RNA polymerase sigma factors"/>
    <property type="match status" value="1"/>
</dbReference>
<dbReference type="Gene3D" id="1.10.1740.10">
    <property type="match status" value="1"/>
</dbReference>
<dbReference type="Pfam" id="PF04545">
    <property type="entry name" value="Sigma70_r4"/>
    <property type="match status" value="1"/>
</dbReference>
<dbReference type="Pfam" id="PF04539">
    <property type="entry name" value="Sigma70_r3"/>
    <property type="match status" value="1"/>
</dbReference>
<feature type="region of interest" description="Disordered" evidence="5">
    <location>
        <begin position="286"/>
        <end position="305"/>
    </location>
</feature>
<feature type="domain" description="RNA polymerase sigma-70 region 4" evidence="8">
    <location>
        <begin position="201"/>
        <end position="249"/>
    </location>
</feature>
<protein>
    <recommendedName>
        <fullName evidence="11">FliA/WhiG family RNA polymerase sigma factor</fullName>
    </recommendedName>
</protein>
<comment type="caution">
    <text evidence="9">The sequence shown here is derived from an EMBL/GenBank/DDBJ whole genome shotgun (WGS) entry which is preliminary data.</text>
</comment>
<dbReference type="EMBL" id="BAAAPB010000001">
    <property type="protein sequence ID" value="GAA1957836.1"/>
    <property type="molecule type" value="Genomic_DNA"/>
</dbReference>
<dbReference type="NCBIfam" id="TIGR02479">
    <property type="entry name" value="FliA_WhiG"/>
    <property type="match status" value="1"/>
</dbReference>
<evidence type="ECO:0000256" key="3">
    <source>
        <dbReference type="ARBA" id="ARBA00023125"/>
    </source>
</evidence>
<dbReference type="SUPFAM" id="SSF88659">
    <property type="entry name" value="Sigma3 and sigma4 domains of RNA polymerase sigma factors"/>
    <property type="match status" value="2"/>
</dbReference>
<dbReference type="PANTHER" id="PTHR30385">
    <property type="entry name" value="SIGMA FACTOR F FLAGELLAR"/>
    <property type="match status" value="1"/>
</dbReference>
<evidence type="ECO:0000256" key="1">
    <source>
        <dbReference type="ARBA" id="ARBA00023015"/>
    </source>
</evidence>
<sequence length="305" mass="33473">MVRTTDTAQFSYILGNRVATVLHVNDRNGDPRAEDLITSNMPLVGHIVRETMGRVPSHVNRDDLTSAGLTALVQAAQAFDPERGVPFERYAATRVRGAILDELRSVDWASRSVRRRARDLEETRTRLASTLGRTPTVAEVASTLGMSVDEVVANDDDVNRAQVLSLQGTTASSLDELLPTRAPSPEQLIEHQEKLTYLVEAIAELPERLRVVVQDYFFSERPMADIAADLGVTDSRISQMRAEALVLLRDALNNALEPSLVPSVGKPGGCASRRREAYFAAVAARHAESSRRPLRQLPGRLDEAG</sequence>